<dbReference type="Gene3D" id="3.40.50.1820">
    <property type="entry name" value="alpha/beta hydrolase"/>
    <property type="match status" value="1"/>
</dbReference>
<evidence type="ECO:0000313" key="1">
    <source>
        <dbReference type="EMBL" id="KAF2033552.1"/>
    </source>
</evidence>
<evidence type="ECO:0000313" key="2">
    <source>
        <dbReference type="Proteomes" id="UP000799777"/>
    </source>
</evidence>
<organism evidence="1 2">
    <name type="scientific">Setomelanomma holmii</name>
    <dbReference type="NCBI Taxonomy" id="210430"/>
    <lineage>
        <taxon>Eukaryota</taxon>
        <taxon>Fungi</taxon>
        <taxon>Dikarya</taxon>
        <taxon>Ascomycota</taxon>
        <taxon>Pezizomycotina</taxon>
        <taxon>Dothideomycetes</taxon>
        <taxon>Pleosporomycetidae</taxon>
        <taxon>Pleosporales</taxon>
        <taxon>Pleosporineae</taxon>
        <taxon>Phaeosphaeriaceae</taxon>
        <taxon>Setomelanomma</taxon>
    </lineage>
</organism>
<accession>A0A9P4HGE4</accession>
<name>A0A9P4HGE4_9PLEO</name>
<keyword evidence="2" id="KW-1185">Reference proteome</keyword>
<dbReference type="InterPro" id="IPR029058">
    <property type="entry name" value="AB_hydrolase_fold"/>
</dbReference>
<dbReference type="SUPFAM" id="SSF53474">
    <property type="entry name" value="alpha/beta-Hydrolases"/>
    <property type="match status" value="1"/>
</dbReference>
<dbReference type="OrthoDB" id="284184at2759"/>
<gene>
    <name evidence="1" type="ORF">EK21DRAFT_109020</name>
</gene>
<protein>
    <recommendedName>
        <fullName evidence="3">AB hydrolase-1 domain-containing protein</fullName>
    </recommendedName>
</protein>
<evidence type="ECO:0008006" key="3">
    <source>
        <dbReference type="Google" id="ProtNLM"/>
    </source>
</evidence>
<comment type="caution">
    <text evidence="1">The sequence shown here is derived from an EMBL/GenBank/DDBJ whole genome shotgun (WGS) entry which is preliminary data.</text>
</comment>
<reference evidence="1" key="1">
    <citation type="journal article" date="2020" name="Stud. Mycol.">
        <title>101 Dothideomycetes genomes: a test case for predicting lifestyles and emergence of pathogens.</title>
        <authorList>
            <person name="Haridas S."/>
            <person name="Albert R."/>
            <person name="Binder M."/>
            <person name="Bloem J."/>
            <person name="Labutti K."/>
            <person name="Salamov A."/>
            <person name="Andreopoulos B."/>
            <person name="Baker S."/>
            <person name="Barry K."/>
            <person name="Bills G."/>
            <person name="Bluhm B."/>
            <person name="Cannon C."/>
            <person name="Castanera R."/>
            <person name="Culley D."/>
            <person name="Daum C."/>
            <person name="Ezra D."/>
            <person name="Gonzalez J."/>
            <person name="Henrissat B."/>
            <person name="Kuo A."/>
            <person name="Liang C."/>
            <person name="Lipzen A."/>
            <person name="Lutzoni F."/>
            <person name="Magnuson J."/>
            <person name="Mondo S."/>
            <person name="Nolan M."/>
            <person name="Ohm R."/>
            <person name="Pangilinan J."/>
            <person name="Park H.-J."/>
            <person name="Ramirez L."/>
            <person name="Alfaro M."/>
            <person name="Sun H."/>
            <person name="Tritt A."/>
            <person name="Yoshinaga Y."/>
            <person name="Zwiers L.-H."/>
            <person name="Turgeon B."/>
            <person name="Goodwin S."/>
            <person name="Spatafora J."/>
            <person name="Crous P."/>
            <person name="Grigoriev I."/>
        </authorList>
    </citation>
    <scope>NUCLEOTIDE SEQUENCE</scope>
    <source>
        <strain evidence="1">CBS 110217</strain>
    </source>
</reference>
<proteinExistence type="predicted"/>
<dbReference type="EMBL" id="ML978166">
    <property type="protein sequence ID" value="KAF2033552.1"/>
    <property type="molecule type" value="Genomic_DNA"/>
</dbReference>
<sequence length="130" mass="14448">MTTEVFNTPDEKGKATHHAEFSADYTSALNWYRRGISSLGPEIEKSALANNSISSEIHVPTSMITGRKDIVCIHGRPATAMEACVTDGILEVRDIDAGHWVMLEKPAEFNKVLQEWLEQTESRAEKKAGF</sequence>
<dbReference type="AlphaFoldDB" id="A0A9P4HGE4"/>
<dbReference type="Proteomes" id="UP000799777">
    <property type="component" value="Unassembled WGS sequence"/>
</dbReference>